<reference evidence="1 2" key="1">
    <citation type="submission" date="2018-06" db="EMBL/GenBank/DDBJ databases">
        <authorList>
            <consortium name="Pathogen Informatics"/>
            <person name="Doyle S."/>
        </authorList>
    </citation>
    <scope>NUCLEOTIDE SEQUENCE [LARGE SCALE GENOMIC DNA]</scope>
    <source>
        <strain evidence="1 2">NCTC11126</strain>
    </source>
</reference>
<dbReference type="EMBL" id="UARS01000005">
    <property type="protein sequence ID" value="SPW42474.1"/>
    <property type="molecule type" value="Genomic_DNA"/>
</dbReference>
<evidence type="ECO:0000313" key="1">
    <source>
        <dbReference type="EMBL" id="SPW42474.1"/>
    </source>
</evidence>
<evidence type="ECO:0000313" key="2">
    <source>
        <dbReference type="Proteomes" id="UP000250561"/>
    </source>
</evidence>
<dbReference type="Proteomes" id="UP000250561">
    <property type="component" value="Unassembled WGS sequence"/>
</dbReference>
<dbReference type="InterPro" id="IPR007435">
    <property type="entry name" value="DUF484"/>
</dbReference>
<proteinExistence type="predicted"/>
<dbReference type="AlphaFoldDB" id="A0A2X1JIW1"/>
<dbReference type="Pfam" id="PF04340">
    <property type="entry name" value="DUF484"/>
    <property type="match status" value="1"/>
</dbReference>
<organism evidence="1 2">
    <name type="scientific">Escherichia coli</name>
    <dbReference type="NCBI Taxonomy" id="562"/>
    <lineage>
        <taxon>Bacteria</taxon>
        <taxon>Pseudomonadati</taxon>
        <taxon>Pseudomonadota</taxon>
        <taxon>Gammaproteobacteria</taxon>
        <taxon>Enterobacterales</taxon>
        <taxon>Enterobacteriaceae</taxon>
        <taxon>Escherichia</taxon>
    </lineage>
</organism>
<sequence length="33" mass="3929">MKQPGEELQETLTELDDRAVVDYLIKNPEFFYP</sequence>
<accession>A0A2X1JIW1</accession>
<gene>
    <name evidence="1" type="primary">yigA_1</name>
    <name evidence="1" type="ORF">NCTC11126_01984</name>
</gene>
<name>A0A2X1JIW1_ECOLX</name>
<protein>
    <submittedName>
        <fullName evidence="1">Conserved protein, DUF484 family</fullName>
    </submittedName>
</protein>